<dbReference type="GO" id="GO:0008652">
    <property type="term" value="P:amino acid biosynthetic process"/>
    <property type="evidence" value="ECO:0007669"/>
    <property type="project" value="UniProtKB-ARBA"/>
</dbReference>
<dbReference type="Gene3D" id="3.20.10.10">
    <property type="entry name" value="D-amino Acid Aminotransferase, subunit A, domain 2"/>
    <property type="match status" value="1"/>
</dbReference>
<comment type="pathway">
    <text evidence="2">Amino-acid biosynthesis; L-isoleucine biosynthesis; L-isoleucine from 2-oxobutanoate: step 4/4.</text>
</comment>
<dbReference type="Proteomes" id="UP000178187">
    <property type="component" value="Unassembled WGS sequence"/>
</dbReference>
<dbReference type="FunFam" id="3.20.10.10:FF:000002">
    <property type="entry name" value="D-alanine aminotransferase"/>
    <property type="match status" value="1"/>
</dbReference>
<comment type="caution">
    <text evidence="13">The sequence shown here is derived from an EMBL/GenBank/DDBJ whole genome shotgun (WGS) entry which is preliminary data.</text>
</comment>
<dbReference type="InterPro" id="IPR043132">
    <property type="entry name" value="BCAT-like_C"/>
</dbReference>
<evidence type="ECO:0000256" key="7">
    <source>
        <dbReference type="ARBA" id="ARBA00022898"/>
    </source>
</evidence>
<sequence length="273" mass="31152">MKPSIDIYLDGRKVDTDRLSDLPSEDSVAVYESLRSYQGIVFRLREHLKRLDESRRTIGLILPKSLQKLEKEVRECAATYRKGDKFLRLTVNSRHSYLFVTERNRPEHIYKVGVHLKTSTVRRNHINAWTPAVKTNAFFNNVLAVLDGLGDARFDSIFLDAKGYLTEGTIWNIFIVKAGKIYTPAAGGILNGVTRQYVIECAEKEGISVVEMPLTRHDFWNSDEAFITNTSGEIVPVRSLDGRLIGAKIPGRMTLTLIKRFKQDINKKLKRKI</sequence>
<dbReference type="PANTHER" id="PTHR42743:SF11">
    <property type="entry name" value="AMINODEOXYCHORISMATE LYASE"/>
    <property type="match status" value="1"/>
</dbReference>
<dbReference type="EMBL" id="MHFR01000003">
    <property type="protein sequence ID" value="OGW99556.1"/>
    <property type="molecule type" value="Genomic_DNA"/>
</dbReference>
<dbReference type="GO" id="GO:0004084">
    <property type="term" value="F:branched-chain-amino-acid transaminase activity"/>
    <property type="evidence" value="ECO:0007669"/>
    <property type="project" value="UniProtKB-EC"/>
</dbReference>
<protein>
    <recommendedName>
        <fullName evidence="6">branched-chain-amino-acid transaminase</fullName>
        <ecNumber evidence="6">2.6.1.42</ecNumber>
    </recommendedName>
</protein>
<dbReference type="InterPro" id="IPR018300">
    <property type="entry name" value="Aminotrans_IV_CS"/>
</dbReference>
<comment type="similarity">
    <text evidence="5 11">Belongs to the class-IV pyridoxal-phosphate-dependent aminotransferase family.</text>
</comment>
<dbReference type="EC" id="2.6.1.42" evidence="6"/>
<dbReference type="AlphaFoldDB" id="A0A1G1L344"/>
<organism evidence="13 14">
    <name type="scientific">Candidatus Danuiimicrobium aquiferis</name>
    <dbReference type="NCBI Taxonomy" id="1801832"/>
    <lineage>
        <taxon>Bacteria</taxon>
        <taxon>Pseudomonadati</taxon>
        <taxon>Candidatus Omnitrophota</taxon>
        <taxon>Candidatus Danuiimicrobium</taxon>
    </lineage>
</organism>
<comment type="pathway">
    <text evidence="4">Amino-acid biosynthesis; L-leucine biosynthesis; L-leucine from 3-methyl-2-oxobutanoate: step 4/4.</text>
</comment>
<evidence type="ECO:0000313" key="14">
    <source>
        <dbReference type="Proteomes" id="UP000178187"/>
    </source>
</evidence>
<evidence type="ECO:0000256" key="10">
    <source>
        <dbReference type="ARBA" id="ARBA00049229"/>
    </source>
</evidence>
<evidence type="ECO:0000256" key="5">
    <source>
        <dbReference type="ARBA" id="ARBA00009320"/>
    </source>
</evidence>
<dbReference type="CDD" id="cd00449">
    <property type="entry name" value="PLPDE_IV"/>
    <property type="match status" value="1"/>
</dbReference>
<comment type="cofactor">
    <cofactor evidence="1 12">
        <name>pyridoxal 5'-phosphate</name>
        <dbReference type="ChEBI" id="CHEBI:597326"/>
    </cofactor>
</comment>
<evidence type="ECO:0000256" key="1">
    <source>
        <dbReference type="ARBA" id="ARBA00001933"/>
    </source>
</evidence>
<evidence type="ECO:0000256" key="6">
    <source>
        <dbReference type="ARBA" id="ARBA00013053"/>
    </source>
</evidence>
<dbReference type="GO" id="GO:0046394">
    <property type="term" value="P:carboxylic acid biosynthetic process"/>
    <property type="evidence" value="ECO:0007669"/>
    <property type="project" value="UniProtKB-ARBA"/>
</dbReference>
<dbReference type="SUPFAM" id="SSF56752">
    <property type="entry name" value="D-aminoacid aminotransferase-like PLP-dependent enzymes"/>
    <property type="match status" value="1"/>
</dbReference>
<evidence type="ECO:0000256" key="8">
    <source>
        <dbReference type="ARBA" id="ARBA00048212"/>
    </source>
</evidence>
<dbReference type="PANTHER" id="PTHR42743">
    <property type="entry name" value="AMINO-ACID AMINOTRANSFERASE"/>
    <property type="match status" value="1"/>
</dbReference>
<comment type="catalytic activity">
    <reaction evidence="10">
        <text>L-leucine + 2-oxoglutarate = 4-methyl-2-oxopentanoate + L-glutamate</text>
        <dbReference type="Rhea" id="RHEA:18321"/>
        <dbReference type="ChEBI" id="CHEBI:16810"/>
        <dbReference type="ChEBI" id="CHEBI:17865"/>
        <dbReference type="ChEBI" id="CHEBI:29985"/>
        <dbReference type="ChEBI" id="CHEBI:57427"/>
        <dbReference type="EC" id="2.6.1.42"/>
    </reaction>
</comment>
<comment type="pathway">
    <text evidence="3">Amino-acid biosynthesis; L-valine biosynthesis; L-valine from pyruvate: step 4/4.</text>
</comment>
<keyword evidence="7 12" id="KW-0663">Pyridoxal phosphate</keyword>
<evidence type="ECO:0000256" key="11">
    <source>
        <dbReference type="RuleBase" id="RU004106"/>
    </source>
</evidence>
<evidence type="ECO:0000256" key="4">
    <source>
        <dbReference type="ARBA" id="ARBA00005072"/>
    </source>
</evidence>
<proteinExistence type="inferred from homology"/>
<evidence type="ECO:0000313" key="13">
    <source>
        <dbReference type="EMBL" id="OGW99556.1"/>
    </source>
</evidence>
<dbReference type="InterPro" id="IPR036038">
    <property type="entry name" value="Aminotransferase-like"/>
</dbReference>
<dbReference type="Pfam" id="PF01063">
    <property type="entry name" value="Aminotran_4"/>
    <property type="match status" value="1"/>
</dbReference>
<evidence type="ECO:0000256" key="3">
    <source>
        <dbReference type="ARBA" id="ARBA00004931"/>
    </source>
</evidence>
<dbReference type="Gene3D" id="3.30.470.10">
    <property type="match status" value="1"/>
</dbReference>
<evidence type="ECO:0000256" key="9">
    <source>
        <dbReference type="ARBA" id="ARBA00048798"/>
    </source>
</evidence>
<gene>
    <name evidence="13" type="ORF">A3G33_05645</name>
</gene>
<dbReference type="GO" id="GO:0005829">
    <property type="term" value="C:cytosol"/>
    <property type="evidence" value="ECO:0007669"/>
    <property type="project" value="TreeGrafter"/>
</dbReference>
<comment type="catalytic activity">
    <reaction evidence="8">
        <text>L-valine + 2-oxoglutarate = 3-methyl-2-oxobutanoate + L-glutamate</text>
        <dbReference type="Rhea" id="RHEA:24813"/>
        <dbReference type="ChEBI" id="CHEBI:11851"/>
        <dbReference type="ChEBI" id="CHEBI:16810"/>
        <dbReference type="ChEBI" id="CHEBI:29985"/>
        <dbReference type="ChEBI" id="CHEBI:57762"/>
        <dbReference type="EC" id="2.6.1.42"/>
    </reaction>
</comment>
<comment type="catalytic activity">
    <reaction evidence="9">
        <text>L-isoleucine + 2-oxoglutarate = (S)-3-methyl-2-oxopentanoate + L-glutamate</text>
        <dbReference type="Rhea" id="RHEA:24801"/>
        <dbReference type="ChEBI" id="CHEBI:16810"/>
        <dbReference type="ChEBI" id="CHEBI:29985"/>
        <dbReference type="ChEBI" id="CHEBI:35146"/>
        <dbReference type="ChEBI" id="CHEBI:58045"/>
        <dbReference type="EC" id="2.6.1.42"/>
    </reaction>
</comment>
<accession>A0A1G1L344</accession>
<reference evidence="13 14" key="1">
    <citation type="journal article" date="2016" name="Nat. Commun.">
        <title>Thousands of microbial genomes shed light on interconnected biogeochemical processes in an aquifer system.</title>
        <authorList>
            <person name="Anantharaman K."/>
            <person name="Brown C.T."/>
            <person name="Hug L.A."/>
            <person name="Sharon I."/>
            <person name="Castelle C.J."/>
            <person name="Probst A.J."/>
            <person name="Thomas B.C."/>
            <person name="Singh A."/>
            <person name="Wilkins M.J."/>
            <person name="Karaoz U."/>
            <person name="Brodie E.L."/>
            <person name="Williams K.H."/>
            <person name="Hubbard S.S."/>
            <person name="Banfield J.F."/>
        </authorList>
    </citation>
    <scope>NUCLEOTIDE SEQUENCE [LARGE SCALE GENOMIC DNA]</scope>
</reference>
<dbReference type="InterPro" id="IPR050571">
    <property type="entry name" value="Class-IV_PLP-Dep_Aminotrnsfr"/>
</dbReference>
<dbReference type="InterPro" id="IPR043131">
    <property type="entry name" value="BCAT-like_N"/>
</dbReference>
<dbReference type="InterPro" id="IPR001544">
    <property type="entry name" value="Aminotrans_IV"/>
</dbReference>
<evidence type="ECO:0000256" key="12">
    <source>
        <dbReference type="RuleBase" id="RU004516"/>
    </source>
</evidence>
<dbReference type="PROSITE" id="PS00770">
    <property type="entry name" value="AA_TRANSFER_CLASS_4"/>
    <property type="match status" value="1"/>
</dbReference>
<name>A0A1G1L344_9BACT</name>
<evidence type="ECO:0000256" key="2">
    <source>
        <dbReference type="ARBA" id="ARBA00004824"/>
    </source>
</evidence>